<dbReference type="InterPro" id="IPR004839">
    <property type="entry name" value="Aminotransferase_I/II_large"/>
</dbReference>
<dbReference type="PANTHER" id="PTHR43795:SF63">
    <property type="entry name" value="PUTATIVE (AFU_ORTHOLOGUE AFUA_4G00630)-RELATED"/>
    <property type="match status" value="1"/>
</dbReference>
<dbReference type="PROSITE" id="PS00105">
    <property type="entry name" value="AA_TRANSFER_CLASS_1"/>
    <property type="match status" value="1"/>
</dbReference>
<sequence>MSVSRNYSLPLRMAEPALSKRGKQASIEGAAESAVWSVLSNLWHPDTNPNGFISLGVAENSLMHSELRDFINTKALVDSEARGLTYGDGPCGSIPLRSALSSFLNKYFDPATPVKPEQLMVTCGLSSAIEHCSWAVADAGEGILLGRPYYRAFLPDIGLRMGVEVVTVAFGDMDPCGPDCVGKYEEALIRSNEAGIKVKALMLCHPHNPLGRCYSRETIIGLMKLCQTYRIHLISDEIYALSVWENAVDELDTPPTPFESALSIDTTDIIDPSLVHVLWGFSKDFGANGIRLGMIVSQANPPLILAMQTCSLYSSPSSLTENAAVTILSDTKFLSSYIQKNQERLSSAYTFAVKILCKYGIEHMPGVNAAFFLWLNLGKKFLDNAEGKQLPTGVAIDEPQATKITQVIYDRLMEKKIFLVLGDAAGAEEAGWFRLVFTQAPELVEEGVRRIAEALES</sequence>
<dbReference type="GO" id="GO:0008483">
    <property type="term" value="F:transaminase activity"/>
    <property type="evidence" value="ECO:0007669"/>
    <property type="project" value="TreeGrafter"/>
</dbReference>
<gene>
    <name evidence="4" type="ORF">K458DRAFT_165120</name>
</gene>
<evidence type="ECO:0000256" key="2">
    <source>
        <dbReference type="ARBA" id="ARBA00022898"/>
    </source>
</evidence>
<dbReference type="Proteomes" id="UP000799291">
    <property type="component" value="Unassembled WGS sequence"/>
</dbReference>
<protein>
    <submittedName>
        <fullName evidence="4">ACC synthase</fullName>
    </submittedName>
</protein>
<reference evidence="4" key="1">
    <citation type="journal article" date="2020" name="Stud. Mycol.">
        <title>101 Dothideomycetes genomes: a test case for predicting lifestyles and emergence of pathogens.</title>
        <authorList>
            <person name="Haridas S."/>
            <person name="Albert R."/>
            <person name="Binder M."/>
            <person name="Bloem J."/>
            <person name="Labutti K."/>
            <person name="Salamov A."/>
            <person name="Andreopoulos B."/>
            <person name="Baker S."/>
            <person name="Barry K."/>
            <person name="Bills G."/>
            <person name="Bluhm B."/>
            <person name="Cannon C."/>
            <person name="Castanera R."/>
            <person name="Culley D."/>
            <person name="Daum C."/>
            <person name="Ezra D."/>
            <person name="Gonzalez J."/>
            <person name="Henrissat B."/>
            <person name="Kuo A."/>
            <person name="Liang C."/>
            <person name="Lipzen A."/>
            <person name="Lutzoni F."/>
            <person name="Magnuson J."/>
            <person name="Mondo S."/>
            <person name="Nolan M."/>
            <person name="Ohm R."/>
            <person name="Pangilinan J."/>
            <person name="Park H.-J."/>
            <person name="Ramirez L."/>
            <person name="Alfaro M."/>
            <person name="Sun H."/>
            <person name="Tritt A."/>
            <person name="Yoshinaga Y."/>
            <person name="Zwiers L.-H."/>
            <person name="Turgeon B."/>
            <person name="Goodwin S."/>
            <person name="Spatafora J."/>
            <person name="Crous P."/>
            <person name="Grigoriev I."/>
        </authorList>
    </citation>
    <scope>NUCLEOTIDE SEQUENCE</scope>
    <source>
        <strain evidence="4">CBS 122367</strain>
    </source>
</reference>
<dbReference type="CDD" id="cd00609">
    <property type="entry name" value="AAT_like"/>
    <property type="match status" value="1"/>
</dbReference>
<dbReference type="PANTHER" id="PTHR43795">
    <property type="entry name" value="BIFUNCTIONAL ASPARTATE AMINOTRANSFERASE AND GLUTAMATE/ASPARTATE-PREPHENATE AMINOTRANSFERASE-RELATED"/>
    <property type="match status" value="1"/>
</dbReference>
<dbReference type="OrthoDB" id="7042322at2759"/>
<dbReference type="SUPFAM" id="SSF53383">
    <property type="entry name" value="PLP-dependent transferases"/>
    <property type="match status" value="1"/>
</dbReference>
<dbReference type="GO" id="GO:0030170">
    <property type="term" value="F:pyridoxal phosphate binding"/>
    <property type="evidence" value="ECO:0007669"/>
    <property type="project" value="InterPro"/>
</dbReference>
<dbReference type="InterPro" id="IPR015424">
    <property type="entry name" value="PyrdxlP-dep_Trfase"/>
</dbReference>
<evidence type="ECO:0000313" key="4">
    <source>
        <dbReference type="EMBL" id="KAF2677054.1"/>
    </source>
</evidence>
<dbReference type="InterPro" id="IPR004838">
    <property type="entry name" value="NHTrfase_class1_PyrdxlP-BS"/>
</dbReference>
<dbReference type="InterPro" id="IPR050478">
    <property type="entry name" value="Ethylene_sulfur-biosynth"/>
</dbReference>
<name>A0A6G1IFQ1_9PLEO</name>
<proteinExistence type="inferred from homology"/>
<dbReference type="InterPro" id="IPR015421">
    <property type="entry name" value="PyrdxlP-dep_Trfase_major"/>
</dbReference>
<dbReference type="Pfam" id="PF00155">
    <property type="entry name" value="Aminotran_1_2"/>
    <property type="match status" value="1"/>
</dbReference>
<dbReference type="Gene3D" id="3.40.640.10">
    <property type="entry name" value="Type I PLP-dependent aspartate aminotransferase-like (Major domain)"/>
    <property type="match status" value="1"/>
</dbReference>
<comment type="similarity">
    <text evidence="1">Belongs to the class-I pyridoxal-phosphate-dependent aminotransferase family.</text>
</comment>
<dbReference type="AlphaFoldDB" id="A0A6G1IFQ1"/>
<dbReference type="InterPro" id="IPR015422">
    <property type="entry name" value="PyrdxlP-dep_Trfase_small"/>
</dbReference>
<dbReference type="GO" id="GO:0006520">
    <property type="term" value="P:amino acid metabolic process"/>
    <property type="evidence" value="ECO:0007669"/>
    <property type="project" value="TreeGrafter"/>
</dbReference>
<dbReference type="PRINTS" id="PR00753">
    <property type="entry name" value="ACCSYNTHASE"/>
</dbReference>
<evidence type="ECO:0000259" key="3">
    <source>
        <dbReference type="Pfam" id="PF00155"/>
    </source>
</evidence>
<keyword evidence="2" id="KW-0663">Pyridoxal phosphate</keyword>
<feature type="domain" description="Aminotransferase class I/classII large" evidence="3">
    <location>
        <begin position="90"/>
        <end position="451"/>
    </location>
</feature>
<dbReference type="EMBL" id="MU005626">
    <property type="protein sequence ID" value="KAF2677054.1"/>
    <property type="molecule type" value="Genomic_DNA"/>
</dbReference>
<accession>A0A6G1IFQ1</accession>
<keyword evidence="5" id="KW-1185">Reference proteome</keyword>
<evidence type="ECO:0000313" key="5">
    <source>
        <dbReference type="Proteomes" id="UP000799291"/>
    </source>
</evidence>
<organism evidence="4 5">
    <name type="scientific">Lentithecium fluviatile CBS 122367</name>
    <dbReference type="NCBI Taxonomy" id="1168545"/>
    <lineage>
        <taxon>Eukaryota</taxon>
        <taxon>Fungi</taxon>
        <taxon>Dikarya</taxon>
        <taxon>Ascomycota</taxon>
        <taxon>Pezizomycotina</taxon>
        <taxon>Dothideomycetes</taxon>
        <taxon>Pleosporomycetidae</taxon>
        <taxon>Pleosporales</taxon>
        <taxon>Massarineae</taxon>
        <taxon>Lentitheciaceae</taxon>
        <taxon>Lentithecium</taxon>
    </lineage>
</organism>
<evidence type="ECO:0000256" key="1">
    <source>
        <dbReference type="ARBA" id="ARBA00007441"/>
    </source>
</evidence>
<dbReference type="Gene3D" id="3.90.1150.10">
    <property type="entry name" value="Aspartate Aminotransferase, domain 1"/>
    <property type="match status" value="1"/>
</dbReference>